<dbReference type="Pfam" id="PF19259">
    <property type="entry name" value="Ty3_capsid"/>
    <property type="match status" value="1"/>
</dbReference>
<dbReference type="Pfam" id="PF08284">
    <property type="entry name" value="RVP_2"/>
    <property type="match status" value="1"/>
</dbReference>
<dbReference type="InterPro" id="IPR021109">
    <property type="entry name" value="Peptidase_aspartic_dom_sf"/>
</dbReference>
<feature type="region of interest" description="Disordered" evidence="1">
    <location>
        <begin position="615"/>
        <end position="654"/>
    </location>
</feature>
<feature type="domain" description="Tf2-1-like SH3-like" evidence="3">
    <location>
        <begin position="474"/>
        <end position="538"/>
    </location>
</feature>
<dbReference type="Gene3D" id="2.40.70.10">
    <property type="entry name" value="Acid Proteases"/>
    <property type="match status" value="1"/>
</dbReference>
<feature type="compositionally biased region" description="Pro residues" evidence="1">
    <location>
        <begin position="194"/>
        <end position="205"/>
    </location>
</feature>
<gene>
    <name evidence="4" type="ORF">CCAM_LOCUS16868</name>
</gene>
<dbReference type="SUPFAM" id="SSF54160">
    <property type="entry name" value="Chromo domain-like"/>
    <property type="match status" value="1"/>
</dbReference>
<dbReference type="AlphaFoldDB" id="A0A484LF79"/>
<name>A0A484LF79_9ASTE</name>
<dbReference type="InterPro" id="IPR056924">
    <property type="entry name" value="SH3_Tf2-1"/>
</dbReference>
<dbReference type="InterPro" id="IPR016197">
    <property type="entry name" value="Chromo-like_dom_sf"/>
</dbReference>
<dbReference type="InterPro" id="IPR045358">
    <property type="entry name" value="Ty3_capsid"/>
</dbReference>
<keyword evidence="5" id="KW-1185">Reference proteome</keyword>
<dbReference type="SUPFAM" id="SSF50630">
    <property type="entry name" value="Acid proteases"/>
    <property type="match status" value="1"/>
</dbReference>
<dbReference type="CDD" id="cd00303">
    <property type="entry name" value="retropepsin_like"/>
    <property type="match status" value="1"/>
</dbReference>
<feature type="region of interest" description="Disordered" evidence="1">
    <location>
        <begin position="1"/>
        <end position="20"/>
    </location>
</feature>
<sequence length="654" mass="74256">MPPPHPSSDPVPRMRVDAPRFSGEDRTGCLFRVQKYFDYFSTPEDERFHLVAMLIDHPTSEWFRYYQANNCDASWPAFLTVVQQRFDPDYYENYIGLLSKLQQTATVMDYQSAFETLLNKVTGVLETTLIAMYIAGLKQPVQREVKLKSPTTLQATFALARELSACHQEAHPFGSSRRVWASRPSNAASTGSPTPLPLPSRPTPQAPRSTDGHPPPPQLRIVRLTTSEKAERSKKGLCWYCDERWIQGHQCKRRFLVFMGPDEDEDHGESSEQNSGTCDEALITADISSMHFLAGSPSPRSLKLMGSVHGAPVQVLLDGGSTHNFIHPAVVERLTLVLHPVAPFRVYVGNSDSLRCSYSCPQTPLTMQGHVFDVDLFLLEIHGPDIVLGVQWLQTLGKVAHDYANLMMEFALYGREPPNLFATMSIRSRSPAVEELLRERADLLQDLKTNLTKMQHRMRAQANRHRRDVTFQPGDLVLLKLQPYRQHSVARPGSQKLSRRYYGPFQVIERIGAVAYRLRLPEGCRIHDVVHVSLLHPFIQRGSTISEPSLPADFYKSRPDVTPVSVVRRRIVLVDGHPQEQWLVQWSTGSTPDATWEPVQELRRHFPNLALEDKDVSKAGGVDTDTFVEHEEEATVVPRPRRTTRRPKRYDDYD</sequence>
<proteinExistence type="predicted"/>
<dbReference type="OrthoDB" id="1938922at2759"/>
<dbReference type="PANTHER" id="PTHR15503:SF22">
    <property type="entry name" value="TRANSPOSON TY3-I GAG POLYPROTEIN"/>
    <property type="match status" value="1"/>
</dbReference>
<feature type="compositionally biased region" description="Basic residues" evidence="1">
    <location>
        <begin position="639"/>
        <end position="648"/>
    </location>
</feature>
<dbReference type="Proteomes" id="UP000595140">
    <property type="component" value="Unassembled WGS sequence"/>
</dbReference>
<dbReference type="EMBL" id="OOIL02001417">
    <property type="protein sequence ID" value="VFQ75092.1"/>
    <property type="molecule type" value="Genomic_DNA"/>
</dbReference>
<evidence type="ECO:0000256" key="1">
    <source>
        <dbReference type="SAM" id="MobiDB-lite"/>
    </source>
</evidence>
<dbReference type="PANTHER" id="PTHR15503">
    <property type="entry name" value="LDOC1 RELATED"/>
    <property type="match status" value="1"/>
</dbReference>
<accession>A0A484LF79</accession>
<dbReference type="Pfam" id="PF24626">
    <property type="entry name" value="SH3_Tf2-1"/>
    <property type="match status" value="1"/>
</dbReference>
<evidence type="ECO:0000259" key="2">
    <source>
        <dbReference type="Pfam" id="PF19259"/>
    </source>
</evidence>
<evidence type="ECO:0000313" key="5">
    <source>
        <dbReference type="Proteomes" id="UP000595140"/>
    </source>
</evidence>
<dbReference type="InterPro" id="IPR032567">
    <property type="entry name" value="RTL1-rel"/>
</dbReference>
<evidence type="ECO:0000259" key="3">
    <source>
        <dbReference type="Pfam" id="PF24626"/>
    </source>
</evidence>
<evidence type="ECO:0000313" key="4">
    <source>
        <dbReference type="EMBL" id="VFQ75092.1"/>
    </source>
</evidence>
<feature type="domain" description="Ty3 transposon capsid-like protein" evidence="2">
    <location>
        <begin position="42"/>
        <end position="167"/>
    </location>
</feature>
<organism evidence="4 5">
    <name type="scientific">Cuscuta campestris</name>
    <dbReference type="NCBI Taxonomy" id="132261"/>
    <lineage>
        <taxon>Eukaryota</taxon>
        <taxon>Viridiplantae</taxon>
        <taxon>Streptophyta</taxon>
        <taxon>Embryophyta</taxon>
        <taxon>Tracheophyta</taxon>
        <taxon>Spermatophyta</taxon>
        <taxon>Magnoliopsida</taxon>
        <taxon>eudicotyledons</taxon>
        <taxon>Gunneridae</taxon>
        <taxon>Pentapetalae</taxon>
        <taxon>asterids</taxon>
        <taxon>lamiids</taxon>
        <taxon>Solanales</taxon>
        <taxon>Convolvulaceae</taxon>
        <taxon>Cuscuteae</taxon>
        <taxon>Cuscuta</taxon>
        <taxon>Cuscuta subgen. Grammica</taxon>
        <taxon>Cuscuta sect. Cleistogrammica</taxon>
    </lineage>
</organism>
<reference evidence="4 5" key="1">
    <citation type="submission" date="2018-04" db="EMBL/GenBank/DDBJ databases">
        <authorList>
            <person name="Vogel A."/>
        </authorList>
    </citation>
    <scope>NUCLEOTIDE SEQUENCE [LARGE SCALE GENOMIC DNA]</scope>
</reference>
<protein>
    <submittedName>
        <fullName evidence="4">Uncharacterized protein</fullName>
    </submittedName>
</protein>
<feature type="region of interest" description="Disordered" evidence="1">
    <location>
        <begin position="177"/>
        <end position="219"/>
    </location>
</feature>